<evidence type="ECO:0000256" key="1">
    <source>
        <dbReference type="ARBA" id="ARBA00004141"/>
    </source>
</evidence>
<protein>
    <submittedName>
        <fullName evidence="7">Auxin efflux carrier</fullName>
    </submittedName>
</protein>
<sequence>MAIFTTPRSFQNARSLVSGQLLTQSQMGLSSSIFQNAAPHSSHPSFPHLVLLVFEAVLEVICVSLPGYIAAKQGMFDADAQKLVANLNVTLFTPCLIFTKLGSQLTAEKLTDLAIIPAIFIVQTFVSYVCAFVVSKCCRLKRRPANFVTAMAVFGNSNSLPISLVMSLSQTLKGLHWDRVPNDNDDEVAARGILYLLIFQQLGQLVRWSWGYHVLLAPRERYLEEGENEQRETAIEQGQERYRDNPDQTDPDEPLIRTTSSDDLLGISPTATHEGSEGFRSGEQTPVLVRSYSYTKVPDDEEHPHEQSLLAPPRGSFLPRPSSGGDILCFPRVETSDRSSGKSFKIAVRQFGGRVARSWKSRTGAMFQRLPSPVQRVLSAVTNGTRRFFNGLWQFMNPPLWAMLVSIIVASVPSLQSLFFDQGTFVNNSVTRAINQNGQVAVPLILVVLGANLERNTLPEEARQDMEHPKEERKLIIASLVARMLLPTLIMAPLLALFAKYVPISILDDPIFIIVCFLLTGAPSALQLAQICQINNVYVGAMSKLLFQSYVVWILPSTLALVMIALEVVEWASVSS</sequence>
<keyword evidence="2 6" id="KW-0812">Transmembrane</keyword>
<dbReference type="InterPro" id="IPR004776">
    <property type="entry name" value="Mem_transp_PIN-like"/>
</dbReference>
<feature type="region of interest" description="Disordered" evidence="5">
    <location>
        <begin position="225"/>
        <end position="282"/>
    </location>
</feature>
<dbReference type="GO" id="GO:0016020">
    <property type="term" value="C:membrane"/>
    <property type="evidence" value="ECO:0007669"/>
    <property type="project" value="UniProtKB-SubCell"/>
</dbReference>
<evidence type="ECO:0000313" key="7">
    <source>
        <dbReference type="EMBL" id="KAE8147073.1"/>
    </source>
</evidence>
<keyword evidence="8" id="KW-1185">Reference proteome</keyword>
<feature type="transmembrane region" description="Helical" evidence="6">
    <location>
        <begin position="400"/>
        <end position="418"/>
    </location>
</feature>
<dbReference type="PANTHER" id="PTHR31794">
    <property type="entry name" value="AUXIN EFFLUX TRANSPORTER FAMILY PROTEIN (EUROFUNG)"/>
    <property type="match status" value="1"/>
</dbReference>
<dbReference type="PANTHER" id="PTHR31794:SF2">
    <property type="entry name" value="AUXIN EFFLUX TRANSPORTER FAMILY PROTEIN (EUROFUNG)"/>
    <property type="match status" value="1"/>
</dbReference>
<organism evidence="7 8">
    <name type="scientific">Aspergillus avenaceus</name>
    <dbReference type="NCBI Taxonomy" id="36643"/>
    <lineage>
        <taxon>Eukaryota</taxon>
        <taxon>Fungi</taxon>
        <taxon>Dikarya</taxon>
        <taxon>Ascomycota</taxon>
        <taxon>Pezizomycotina</taxon>
        <taxon>Eurotiomycetes</taxon>
        <taxon>Eurotiomycetidae</taxon>
        <taxon>Eurotiales</taxon>
        <taxon>Aspergillaceae</taxon>
        <taxon>Aspergillus</taxon>
        <taxon>Aspergillus subgen. Circumdati</taxon>
    </lineage>
</organism>
<accession>A0A5N6TL44</accession>
<feature type="transmembrane region" description="Helical" evidence="6">
    <location>
        <begin position="114"/>
        <end position="135"/>
    </location>
</feature>
<evidence type="ECO:0000313" key="8">
    <source>
        <dbReference type="Proteomes" id="UP000325780"/>
    </source>
</evidence>
<proteinExistence type="predicted"/>
<dbReference type="GO" id="GO:0055085">
    <property type="term" value="P:transmembrane transport"/>
    <property type="evidence" value="ECO:0007669"/>
    <property type="project" value="InterPro"/>
</dbReference>
<evidence type="ECO:0000256" key="5">
    <source>
        <dbReference type="SAM" id="MobiDB-lite"/>
    </source>
</evidence>
<dbReference type="AlphaFoldDB" id="A0A5N6TL44"/>
<feature type="compositionally biased region" description="Basic and acidic residues" evidence="5">
    <location>
        <begin position="225"/>
        <end position="246"/>
    </location>
</feature>
<gene>
    <name evidence="7" type="ORF">BDV25DRAFT_161157</name>
</gene>
<dbReference type="EMBL" id="ML742227">
    <property type="protein sequence ID" value="KAE8147073.1"/>
    <property type="molecule type" value="Genomic_DNA"/>
</dbReference>
<comment type="subcellular location">
    <subcellularLocation>
        <location evidence="1">Membrane</location>
        <topology evidence="1">Multi-pass membrane protein</topology>
    </subcellularLocation>
</comment>
<dbReference type="Pfam" id="PF03547">
    <property type="entry name" value="Mem_trans"/>
    <property type="match status" value="1"/>
</dbReference>
<feature type="transmembrane region" description="Helical" evidence="6">
    <location>
        <begin position="475"/>
        <end position="499"/>
    </location>
</feature>
<feature type="transmembrane region" description="Helical" evidence="6">
    <location>
        <begin position="49"/>
        <end position="71"/>
    </location>
</feature>
<name>A0A5N6TL44_ASPAV</name>
<dbReference type="OrthoDB" id="2499604at2759"/>
<feature type="transmembrane region" description="Helical" evidence="6">
    <location>
        <begin position="147"/>
        <end position="168"/>
    </location>
</feature>
<reference evidence="7 8" key="1">
    <citation type="submission" date="2019-04" db="EMBL/GenBank/DDBJ databases">
        <title>Friends and foes A comparative genomics study of 23 Aspergillus species from section Flavi.</title>
        <authorList>
            <consortium name="DOE Joint Genome Institute"/>
            <person name="Kjaerbolling I."/>
            <person name="Vesth T."/>
            <person name="Frisvad J.C."/>
            <person name="Nybo J.L."/>
            <person name="Theobald S."/>
            <person name="Kildgaard S."/>
            <person name="Isbrandt T."/>
            <person name="Kuo A."/>
            <person name="Sato A."/>
            <person name="Lyhne E.K."/>
            <person name="Kogle M.E."/>
            <person name="Wiebenga A."/>
            <person name="Kun R.S."/>
            <person name="Lubbers R.J."/>
            <person name="Makela M.R."/>
            <person name="Barry K."/>
            <person name="Chovatia M."/>
            <person name="Clum A."/>
            <person name="Daum C."/>
            <person name="Haridas S."/>
            <person name="He G."/>
            <person name="LaButti K."/>
            <person name="Lipzen A."/>
            <person name="Mondo S."/>
            <person name="Riley R."/>
            <person name="Salamov A."/>
            <person name="Simmons B.A."/>
            <person name="Magnuson J.K."/>
            <person name="Henrissat B."/>
            <person name="Mortensen U.H."/>
            <person name="Larsen T.O."/>
            <person name="Devries R.P."/>
            <person name="Grigoriev I.V."/>
            <person name="Machida M."/>
            <person name="Baker S.E."/>
            <person name="Andersen M.R."/>
        </authorList>
    </citation>
    <scope>NUCLEOTIDE SEQUENCE [LARGE SCALE GENOMIC DNA]</scope>
    <source>
        <strain evidence="7 8">IBT 18842</strain>
    </source>
</reference>
<evidence type="ECO:0000256" key="4">
    <source>
        <dbReference type="ARBA" id="ARBA00023136"/>
    </source>
</evidence>
<keyword evidence="4 6" id="KW-0472">Membrane</keyword>
<keyword evidence="3 6" id="KW-1133">Transmembrane helix</keyword>
<dbReference type="GO" id="GO:0005783">
    <property type="term" value="C:endoplasmic reticulum"/>
    <property type="evidence" value="ECO:0007669"/>
    <property type="project" value="TreeGrafter"/>
</dbReference>
<evidence type="ECO:0000256" key="3">
    <source>
        <dbReference type="ARBA" id="ARBA00022989"/>
    </source>
</evidence>
<feature type="transmembrane region" description="Helical" evidence="6">
    <location>
        <begin position="550"/>
        <end position="569"/>
    </location>
</feature>
<feature type="transmembrane region" description="Helical" evidence="6">
    <location>
        <begin position="83"/>
        <end position="102"/>
    </location>
</feature>
<evidence type="ECO:0000256" key="6">
    <source>
        <dbReference type="SAM" id="Phobius"/>
    </source>
</evidence>
<evidence type="ECO:0000256" key="2">
    <source>
        <dbReference type="ARBA" id="ARBA00022692"/>
    </source>
</evidence>
<feature type="transmembrane region" description="Helical" evidence="6">
    <location>
        <begin position="511"/>
        <end position="529"/>
    </location>
</feature>
<dbReference type="Proteomes" id="UP000325780">
    <property type="component" value="Unassembled WGS sequence"/>
</dbReference>